<dbReference type="EMBL" id="JACAZH010000045">
    <property type="protein sequence ID" value="KAF7334810.1"/>
    <property type="molecule type" value="Genomic_DNA"/>
</dbReference>
<reference evidence="2" key="1">
    <citation type="submission" date="2020-05" db="EMBL/GenBank/DDBJ databases">
        <title>Mycena genomes resolve the evolution of fungal bioluminescence.</title>
        <authorList>
            <person name="Tsai I.J."/>
        </authorList>
    </citation>
    <scope>NUCLEOTIDE SEQUENCE</scope>
    <source>
        <strain evidence="2">160909Yilan</strain>
    </source>
</reference>
<dbReference type="AlphaFoldDB" id="A0A8H7CEZ7"/>
<gene>
    <name evidence="2" type="ORF">MSAN_02367600</name>
</gene>
<keyword evidence="3" id="KW-1185">Reference proteome</keyword>
<evidence type="ECO:0000313" key="3">
    <source>
        <dbReference type="Proteomes" id="UP000623467"/>
    </source>
</evidence>
<proteinExistence type="predicted"/>
<name>A0A8H7CEZ7_9AGAR</name>
<organism evidence="2 3">
    <name type="scientific">Mycena sanguinolenta</name>
    <dbReference type="NCBI Taxonomy" id="230812"/>
    <lineage>
        <taxon>Eukaryota</taxon>
        <taxon>Fungi</taxon>
        <taxon>Dikarya</taxon>
        <taxon>Basidiomycota</taxon>
        <taxon>Agaricomycotina</taxon>
        <taxon>Agaricomycetes</taxon>
        <taxon>Agaricomycetidae</taxon>
        <taxon>Agaricales</taxon>
        <taxon>Marasmiineae</taxon>
        <taxon>Mycenaceae</taxon>
        <taxon>Mycena</taxon>
    </lineage>
</organism>
<feature type="compositionally biased region" description="Basic and acidic residues" evidence="1">
    <location>
        <begin position="227"/>
        <end position="239"/>
    </location>
</feature>
<dbReference type="OrthoDB" id="429143at2759"/>
<dbReference type="Proteomes" id="UP000623467">
    <property type="component" value="Unassembled WGS sequence"/>
</dbReference>
<evidence type="ECO:0000313" key="2">
    <source>
        <dbReference type="EMBL" id="KAF7334810.1"/>
    </source>
</evidence>
<protein>
    <submittedName>
        <fullName evidence="2">Uncharacterized protein</fullName>
    </submittedName>
</protein>
<evidence type="ECO:0000256" key="1">
    <source>
        <dbReference type="SAM" id="MobiDB-lite"/>
    </source>
</evidence>
<accession>A0A8H7CEZ7</accession>
<sequence length="247" mass="27173">MDQPIADALAASYAQFEVDGGPVEGIMTPILDPAQEREEIRCPAATVAYKSPSGSLYPQKLVLHLLTLCIEKRGLNLQTHAPVQRVVARHTPKVYTGKEIFRQTYGPAYIDYHLHDLQAYRDNKLQALALMADYLIQRPDGMVIFGGQRGSAPGERLLLGNTDDTHADPERTVALREALPRHFEGWPKEDLGEGEGLVHAWTGLMGYHPHSPGNCRRNRGPSLRGWHGPDNDLRQRADGADAGGGSV</sequence>
<comment type="caution">
    <text evidence="2">The sequence shown here is derived from an EMBL/GenBank/DDBJ whole genome shotgun (WGS) entry which is preliminary data.</text>
</comment>
<feature type="region of interest" description="Disordered" evidence="1">
    <location>
        <begin position="212"/>
        <end position="247"/>
    </location>
</feature>